<keyword evidence="2" id="KW-0238">DNA-binding</keyword>
<evidence type="ECO:0000256" key="1">
    <source>
        <dbReference type="ARBA" id="ARBA00023015"/>
    </source>
</evidence>
<dbReference type="PANTHER" id="PTHR43280">
    <property type="entry name" value="ARAC-FAMILY TRANSCRIPTIONAL REGULATOR"/>
    <property type="match status" value="1"/>
</dbReference>
<dbReference type="GO" id="GO:0043565">
    <property type="term" value="F:sequence-specific DNA binding"/>
    <property type="evidence" value="ECO:0007669"/>
    <property type="project" value="InterPro"/>
</dbReference>
<dbReference type="Gene3D" id="1.10.10.60">
    <property type="entry name" value="Homeodomain-like"/>
    <property type="match status" value="2"/>
</dbReference>
<dbReference type="InterPro" id="IPR018771">
    <property type="entry name" value="PocR_dom"/>
</dbReference>
<dbReference type="RefSeq" id="WP_283409085.1">
    <property type="nucleotide sequence ID" value="NZ_FXUF01000005.1"/>
</dbReference>
<proteinExistence type="predicted"/>
<dbReference type="InterPro" id="IPR009057">
    <property type="entry name" value="Homeodomain-like_sf"/>
</dbReference>
<dbReference type="Pfam" id="PF10114">
    <property type="entry name" value="PocR"/>
    <property type="match status" value="1"/>
</dbReference>
<evidence type="ECO:0000256" key="3">
    <source>
        <dbReference type="ARBA" id="ARBA00023163"/>
    </source>
</evidence>
<dbReference type="Proteomes" id="UP001158066">
    <property type="component" value="Unassembled WGS sequence"/>
</dbReference>
<dbReference type="EMBL" id="FXUF01000005">
    <property type="protein sequence ID" value="SMP54826.1"/>
    <property type="molecule type" value="Genomic_DNA"/>
</dbReference>
<evidence type="ECO:0000313" key="6">
    <source>
        <dbReference type="EMBL" id="SMP54826.1"/>
    </source>
</evidence>
<feature type="region of interest" description="Disordered" evidence="4">
    <location>
        <begin position="545"/>
        <end position="565"/>
    </location>
</feature>
<feature type="compositionally biased region" description="Polar residues" evidence="4">
    <location>
        <begin position="555"/>
        <end position="565"/>
    </location>
</feature>
<dbReference type="PRINTS" id="PR00032">
    <property type="entry name" value="HTHARAC"/>
</dbReference>
<dbReference type="InterPro" id="IPR020449">
    <property type="entry name" value="Tscrpt_reg_AraC-type_HTH"/>
</dbReference>
<keyword evidence="3" id="KW-0804">Transcription</keyword>
<keyword evidence="7" id="KW-1185">Reference proteome</keyword>
<reference evidence="6" key="1">
    <citation type="submission" date="2017-05" db="EMBL/GenBank/DDBJ databases">
        <authorList>
            <person name="Varghese N."/>
            <person name="Submissions S."/>
        </authorList>
    </citation>
    <scope>NUCLEOTIDE SEQUENCE</scope>
    <source>
        <strain evidence="6">Su22</strain>
    </source>
</reference>
<dbReference type="SUPFAM" id="SSF51182">
    <property type="entry name" value="RmlC-like cupins"/>
    <property type="match status" value="1"/>
</dbReference>
<dbReference type="GO" id="GO:0003700">
    <property type="term" value="F:DNA-binding transcription factor activity"/>
    <property type="evidence" value="ECO:0007669"/>
    <property type="project" value="InterPro"/>
</dbReference>
<keyword evidence="1" id="KW-0805">Transcription regulation</keyword>
<dbReference type="InterPro" id="IPR018060">
    <property type="entry name" value="HTH_AraC"/>
</dbReference>
<dbReference type="InterPro" id="IPR014710">
    <property type="entry name" value="RmlC-like_jellyroll"/>
</dbReference>
<organism evidence="6 7">
    <name type="scientific">Anoxynatronum buryatiense</name>
    <dbReference type="NCBI Taxonomy" id="489973"/>
    <lineage>
        <taxon>Bacteria</taxon>
        <taxon>Bacillati</taxon>
        <taxon>Bacillota</taxon>
        <taxon>Clostridia</taxon>
        <taxon>Eubacteriales</taxon>
        <taxon>Clostridiaceae</taxon>
        <taxon>Anoxynatronum</taxon>
    </lineage>
</organism>
<feature type="domain" description="HTH araC/xylS-type" evidence="5">
    <location>
        <begin position="454"/>
        <end position="552"/>
    </location>
</feature>
<evidence type="ECO:0000313" key="7">
    <source>
        <dbReference type="Proteomes" id="UP001158066"/>
    </source>
</evidence>
<dbReference type="AlphaFoldDB" id="A0AA45WVR1"/>
<dbReference type="PANTHER" id="PTHR43280:SF10">
    <property type="entry name" value="REGULATORY PROTEIN POCR"/>
    <property type="match status" value="1"/>
</dbReference>
<dbReference type="Gene3D" id="2.60.120.10">
    <property type="entry name" value="Jelly Rolls"/>
    <property type="match status" value="1"/>
</dbReference>
<dbReference type="InterPro" id="IPR013096">
    <property type="entry name" value="Cupin_2"/>
</dbReference>
<dbReference type="InterPro" id="IPR011051">
    <property type="entry name" value="RmlC_Cupin_sf"/>
</dbReference>
<evidence type="ECO:0000259" key="5">
    <source>
        <dbReference type="PROSITE" id="PS01124"/>
    </source>
</evidence>
<accession>A0AA45WVR1</accession>
<sequence>MKTLHQQQSTDRQQFDWGNILWLHEPEMASDRRVSVARVTIEANCFQERHFHLGEEQLFYVIRGKGLFITDRGQETVSPGMVVYVPPYSEHEVQNTGETALVFDVIYVPVRLKQPEKPMIYSKFQSLQEVVSQEMLQSICEQMKERLKLSIVVMDADGSRLTKPQEESNLCRHCQIKSKQEKQKHPEAAECLDHHPFQAHERVWHCQCGLKRLYVPILMGDQVVGSIRSESFLFNNEDVHANMAGVQLGTTSQRAAPEKNGAMISQIPKMIKSRVHVMVDHLETAANFVQLLMERQVFDRELTEKENALVRQAQEKLQLMDALKKANEKLGYRTIFAASPMLAQEAAYPYPLEKKLEKAIETGSIHTIHQEIADAEALKLPGEAIVPEMIAVLLRAVLKPLEDINVLMELRGKYHQLIKESPGAKAWRVLEQCCLECVELLQHHQEYQSGEMIEGINRYLRHHFRKNVTLTTVAEQFYVSPNYLSHLFNEQNQISFSEYVQRLRVEEAKEMLVKSRMRISDIGKQVGFNHDSYFVSVFKKHTGTTPNEFRKHHGSTSTMVSEENK</sequence>
<dbReference type="SUPFAM" id="SSF46689">
    <property type="entry name" value="Homeodomain-like"/>
    <property type="match status" value="2"/>
</dbReference>
<evidence type="ECO:0000256" key="4">
    <source>
        <dbReference type="SAM" id="MobiDB-lite"/>
    </source>
</evidence>
<comment type="caution">
    <text evidence="6">The sequence shown here is derived from an EMBL/GenBank/DDBJ whole genome shotgun (WGS) entry which is preliminary data.</text>
</comment>
<name>A0AA45WVR1_9CLOT</name>
<gene>
    <name evidence="6" type="ORF">SAMN06296020_105167</name>
</gene>
<protein>
    <submittedName>
        <fullName evidence="6">Transcriptional regulator, AraC family</fullName>
    </submittedName>
</protein>
<dbReference type="SMART" id="SM00342">
    <property type="entry name" value="HTH_ARAC"/>
    <property type="match status" value="1"/>
</dbReference>
<evidence type="ECO:0000256" key="2">
    <source>
        <dbReference type="ARBA" id="ARBA00023125"/>
    </source>
</evidence>
<dbReference type="Pfam" id="PF07883">
    <property type="entry name" value="Cupin_2"/>
    <property type="match status" value="1"/>
</dbReference>
<dbReference type="Pfam" id="PF12833">
    <property type="entry name" value="HTH_18"/>
    <property type="match status" value="1"/>
</dbReference>
<dbReference type="PROSITE" id="PS01124">
    <property type="entry name" value="HTH_ARAC_FAMILY_2"/>
    <property type="match status" value="1"/>
</dbReference>